<name>A0A225X345_9STRA</name>
<evidence type="ECO:0000256" key="1">
    <source>
        <dbReference type="SAM" id="MobiDB-lite"/>
    </source>
</evidence>
<proteinExistence type="predicted"/>
<evidence type="ECO:0000313" key="2">
    <source>
        <dbReference type="EMBL" id="OWZ24524.1"/>
    </source>
</evidence>
<feature type="compositionally biased region" description="Low complexity" evidence="1">
    <location>
        <begin position="141"/>
        <end position="174"/>
    </location>
</feature>
<evidence type="ECO:0000313" key="3">
    <source>
        <dbReference type="Proteomes" id="UP000198211"/>
    </source>
</evidence>
<gene>
    <name evidence="2" type="ORF">PHMEG_000414</name>
</gene>
<accession>A0A225X345</accession>
<comment type="caution">
    <text evidence="2">The sequence shown here is derived from an EMBL/GenBank/DDBJ whole genome shotgun (WGS) entry which is preliminary data.</text>
</comment>
<feature type="compositionally biased region" description="Acidic residues" evidence="1">
    <location>
        <begin position="55"/>
        <end position="71"/>
    </location>
</feature>
<feature type="region of interest" description="Disordered" evidence="1">
    <location>
        <begin position="141"/>
        <end position="176"/>
    </location>
</feature>
<sequence length="382" mass="40191">MEGGEASAATATPSKARRGRGVSIYDKYLNIKNNALNGEHGPSDKKSMEISNSTDEQELEAGEVVSTEENDAACANGPSGLGVSAAPVDGKRELEVEPQAQTQPQPQQVTADTPQPEVPADSAPVAEGNTALTAAATVDASTAAAPMSPSTAAFERARAPALSNPSSPSRSPPNDQYAAMRVGDPVKMINNGREMTSPRMGGPDGRNGNGDMNGGHRHLEARLGMDSLMALQEIMPILMGRLEAPTVRVVVLVADQEVLHVMVLVEGLVALAVALMDDLVVHRMETLMDDLVVHRAENLMDDLVARHAVDTIDGQVVRLVVALMDDPPAHRVMVSVVDAAAHLVIVLAEGAVVPDAMDTMTLQVMMALVDALHPATTFDVHP</sequence>
<reference evidence="3" key="1">
    <citation type="submission" date="2017-03" db="EMBL/GenBank/DDBJ databases">
        <title>Phytopthora megakarya and P. palmivora, two closely related causual agents of cacao black pod achieved similar genome size and gene model numbers by different mechanisms.</title>
        <authorList>
            <person name="Ali S."/>
            <person name="Shao J."/>
            <person name="Larry D.J."/>
            <person name="Kronmiller B."/>
            <person name="Shen D."/>
            <person name="Strem M.D."/>
            <person name="Melnick R.L."/>
            <person name="Guiltinan M.J."/>
            <person name="Tyler B.M."/>
            <person name="Meinhardt L.W."/>
            <person name="Bailey B.A."/>
        </authorList>
    </citation>
    <scope>NUCLEOTIDE SEQUENCE [LARGE SCALE GENOMIC DNA]</scope>
    <source>
        <strain evidence="3">zdho120</strain>
    </source>
</reference>
<dbReference type="OrthoDB" id="166441at2759"/>
<dbReference type="Proteomes" id="UP000198211">
    <property type="component" value="Unassembled WGS sequence"/>
</dbReference>
<dbReference type="EMBL" id="NBNE01000010">
    <property type="protein sequence ID" value="OWZ24524.1"/>
    <property type="molecule type" value="Genomic_DNA"/>
</dbReference>
<organism evidence="2 3">
    <name type="scientific">Phytophthora megakarya</name>
    <dbReference type="NCBI Taxonomy" id="4795"/>
    <lineage>
        <taxon>Eukaryota</taxon>
        <taxon>Sar</taxon>
        <taxon>Stramenopiles</taxon>
        <taxon>Oomycota</taxon>
        <taxon>Peronosporomycetes</taxon>
        <taxon>Peronosporales</taxon>
        <taxon>Peronosporaceae</taxon>
        <taxon>Phytophthora</taxon>
    </lineage>
</organism>
<keyword evidence="3" id="KW-1185">Reference proteome</keyword>
<feature type="compositionally biased region" description="Low complexity" evidence="1">
    <location>
        <begin position="98"/>
        <end position="115"/>
    </location>
</feature>
<feature type="region of interest" description="Disordered" evidence="1">
    <location>
        <begin position="1"/>
        <end position="124"/>
    </location>
</feature>
<protein>
    <submittedName>
        <fullName evidence="2">Uncharacterized protein</fullName>
    </submittedName>
</protein>
<dbReference type="AlphaFoldDB" id="A0A225X345"/>